<dbReference type="SUPFAM" id="SSF55729">
    <property type="entry name" value="Acyl-CoA N-acyltransferases (Nat)"/>
    <property type="match status" value="1"/>
</dbReference>
<feature type="binding site" evidence="4">
    <location>
        <begin position="241"/>
        <end position="243"/>
    </location>
    <ligand>
        <name>acetyl-CoA</name>
        <dbReference type="ChEBI" id="CHEBI:57288"/>
        <label>2</label>
    </ligand>
</feature>
<dbReference type="NCBIfam" id="TIGR03448">
    <property type="entry name" value="mycothiol_MshD"/>
    <property type="match status" value="1"/>
</dbReference>
<accession>A0ABV5ZZD6</accession>
<dbReference type="GO" id="GO:0035447">
    <property type="term" value="F:mycothiol synthase activity"/>
    <property type="evidence" value="ECO:0007669"/>
    <property type="project" value="UniProtKB-EC"/>
</dbReference>
<proteinExistence type="inferred from homology"/>
<dbReference type="InterPro" id="IPR050276">
    <property type="entry name" value="MshD_Acetyltransferase"/>
</dbReference>
<dbReference type="EC" id="2.3.1.189" evidence="4"/>
<evidence type="ECO:0000313" key="7">
    <source>
        <dbReference type="Proteomes" id="UP001589693"/>
    </source>
</evidence>
<sequence length="304" mass="32845">MDVIWQERLSGARAEQVRDLVAAAAEVDGRAPIGEHVMMNLGNGEGNHLVATERPGGPVVGYAYLDLTGDNDGNVVAELAVHPSHRRQGTGSALVEGLLAKAPDPAALRIWAHGETPAATRLAEKFGLRRARELWRMRRPLSDAEPLPTRATPEGVVLRTFRPGADEAAMVAVNNRAFSWHPEQGGWTEEDVRAREAEDWFDADGFFLAERDGRVIGFHWTKVHPASPGTGGEPIGEVYVVGIDPDAQGGGLGSVLTLAGLHHLRSLGLPAVMLYVESDNTSAIRVYQKLGFDKWDADVQFAGK</sequence>
<dbReference type="Pfam" id="PF00583">
    <property type="entry name" value="Acetyltransf_1"/>
    <property type="match status" value="2"/>
</dbReference>
<keyword evidence="7" id="KW-1185">Reference proteome</keyword>
<feature type="binding site" evidence="4">
    <location>
        <begin position="248"/>
        <end position="254"/>
    </location>
    <ligand>
        <name>acetyl-CoA</name>
        <dbReference type="ChEBI" id="CHEBI:57288"/>
        <label>2</label>
    </ligand>
</feature>
<reference evidence="6 7" key="1">
    <citation type="submission" date="2024-09" db="EMBL/GenBank/DDBJ databases">
        <authorList>
            <person name="Sun Q."/>
            <person name="Mori K."/>
        </authorList>
    </citation>
    <scope>NUCLEOTIDE SEQUENCE [LARGE SCALE GENOMIC DNA]</scope>
    <source>
        <strain evidence="6 7">TBRC 7907</strain>
    </source>
</reference>
<dbReference type="PROSITE" id="PS51186">
    <property type="entry name" value="GNAT"/>
    <property type="match status" value="2"/>
</dbReference>
<evidence type="ECO:0000256" key="2">
    <source>
        <dbReference type="ARBA" id="ARBA00022737"/>
    </source>
</evidence>
<keyword evidence="3 4" id="KW-0012">Acyltransferase</keyword>
<feature type="binding site" evidence="4">
    <location>
        <position position="183"/>
    </location>
    <ligand>
        <name>1D-myo-inositol 2-(L-cysteinylamino)-2-deoxy-alpha-D-glucopyranoside</name>
        <dbReference type="ChEBI" id="CHEBI:58887"/>
    </ligand>
</feature>
<gene>
    <name evidence="4 6" type="primary">mshD</name>
    <name evidence="6" type="ORF">ACFFQA_14115</name>
</gene>
<evidence type="ECO:0000313" key="6">
    <source>
        <dbReference type="EMBL" id="MFB9905071.1"/>
    </source>
</evidence>
<comment type="subunit">
    <text evidence="4">Monomer.</text>
</comment>
<keyword evidence="1 4" id="KW-0808">Transferase</keyword>
<feature type="binding site" evidence="4">
    <location>
        <position position="275"/>
    </location>
    <ligand>
        <name>1D-myo-inositol 2-(L-cysteinylamino)-2-deoxy-alpha-D-glucopyranoside</name>
        <dbReference type="ChEBI" id="CHEBI:58887"/>
    </ligand>
</feature>
<feature type="binding site" evidence="4">
    <location>
        <begin position="79"/>
        <end position="81"/>
    </location>
    <ligand>
        <name>acetyl-CoA</name>
        <dbReference type="ChEBI" id="CHEBI:57288"/>
        <label>1</label>
    </ligand>
</feature>
<dbReference type="PANTHER" id="PTHR43617:SF31">
    <property type="entry name" value="MYCOTHIOL ACETYLTRANSFERASE"/>
    <property type="match status" value="1"/>
</dbReference>
<organism evidence="6 7">
    <name type="scientific">Allokutzneria oryzae</name>
    <dbReference type="NCBI Taxonomy" id="1378989"/>
    <lineage>
        <taxon>Bacteria</taxon>
        <taxon>Bacillati</taxon>
        <taxon>Actinomycetota</taxon>
        <taxon>Actinomycetes</taxon>
        <taxon>Pseudonocardiales</taxon>
        <taxon>Pseudonocardiaceae</taxon>
        <taxon>Allokutzneria</taxon>
    </lineage>
</organism>
<comment type="function">
    <text evidence="4">Catalyzes the transfer of acetyl from acetyl-CoA to desacetylmycothiol (Cys-GlcN-Ins) to form mycothiol.</text>
</comment>
<feature type="binding site" evidence="4">
    <location>
        <begin position="280"/>
        <end position="285"/>
    </location>
    <ligand>
        <name>acetyl-CoA</name>
        <dbReference type="ChEBI" id="CHEBI:57288"/>
        <label>2</label>
    </ligand>
</feature>
<evidence type="ECO:0000259" key="5">
    <source>
        <dbReference type="PROSITE" id="PS51186"/>
    </source>
</evidence>
<evidence type="ECO:0000256" key="4">
    <source>
        <dbReference type="HAMAP-Rule" id="MF_01698"/>
    </source>
</evidence>
<dbReference type="Proteomes" id="UP001589693">
    <property type="component" value="Unassembled WGS sequence"/>
</dbReference>
<name>A0ABV5ZZD6_9PSEU</name>
<feature type="binding site" evidence="4">
    <location>
        <position position="237"/>
    </location>
    <ligand>
        <name>1D-myo-inositol 2-(L-cysteinylamino)-2-deoxy-alpha-D-glucopyranoside</name>
        <dbReference type="ChEBI" id="CHEBI:58887"/>
    </ligand>
</feature>
<dbReference type="PIRSF" id="PIRSF021524">
    <property type="entry name" value="MSH_acetyltransferase"/>
    <property type="match status" value="1"/>
</dbReference>
<dbReference type="PANTHER" id="PTHR43617">
    <property type="entry name" value="L-AMINO ACID N-ACETYLTRANSFERASE"/>
    <property type="match status" value="1"/>
</dbReference>
<protein>
    <recommendedName>
        <fullName evidence="4">Mycothiol acetyltransferase</fullName>
        <shortName evidence="4">MSH acetyltransferase</shortName>
        <ecNumber evidence="4">2.3.1.189</ecNumber>
    </recommendedName>
    <alternativeName>
        <fullName evidence="4">Mycothiol synthase</fullName>
    </alternativeName>
</protein>
<dbReference type="HAMAP" id="MF_01698">
    <property type="entry name" value="MshD"/>
    <property type="match status" value="1"/>
</dbReference>
<comment type="similarity">
    <text evidence="4">Belongs to the acetyltransferase family. MshD subfamily.</text>
</comment>
<feature type="domain" description="N-acetyltransferase" evidence="5">
    <location>
        <begin position="156"/>
        <end position="304"/>
    </location>
</feature>
<comment type="catalytic activity">
    <reaction evidence="4">
        <text>1D-myo-inositol 2-(L-cysteinylamino)-2-deoxy-alpha-D-glucopyranoside + acetyl-CoA = mycothiol + CoA + H(+)</text>
        <dbReference type="Rhea" id="RHEA:26172"/>
        <dbReference type="ChEBI" id="CHEBI:15378"/>
        <dbReference type="ChEBI" id="CHEBI:16768"/>
        <dbReference type="ChEBI" id="CHEBI:57287"/>
        <dbReference type="ChEBI" id="CHEBI:57288"/>
        <dbReference type="ChEBI" id="CHEBI:58887"/>
        <dbReference type="EC" id="2.3.1.189"/>
    </reaction>
</comment>
<dbReference type="EMBL" id="JBHLZU010000011">
    <property type="protein sequence ID" value="MFB9905071.1"/>
    <property type="molecule type" value="Genomic_DNA"/>
</dbReference>
<dbReference type="InterPro" id="IPR017813">
    <property type="entry name" value="Mycothiol_AcTrfase"/>
</dbReference>
<feature type="binding site" evidence="4">
    <location>
        <begin position="87"/>
        <end position="92"/>
    </location>
    <ligand>
        <name>acetyl-CoA</name>
        <dbReference type="ChEBI" id="CHEBI:57288"/>
        <label>1</label>
    </ligand>
</feature>
<feature type="binding site" evidence="4">
    <location>
        <position position="35"/>
    </location>
    <ligand>
        <name>1D-myo-inositol 2-(L-cysteinylamino)-2-deoxy-alpha-D-glucopyranoside</name>
        <dbReference type="ChEBI" id="CHEBI:58887"/>
    </ligand>
</feature>
<dbReference type="CDD" id="cd04301">
    <property type="entry name" value="NAT_SF"/>
    <property type="match status" value="2"/>
</dbReference>
<dbReference type="InterPro" id="IPR016181">
    <property type="entry name" value="Acyl_CoA_acyltransferase"/>
</dbReference>
<keyword evidence="2 4" id="KW-0677">Repeat</keyword>
<evidence type="ECO:0000256" key="1">
    <source>
        <dbReference type="ARBA" id="ARBA00022679"/>
    </source>
</evidence>
<comment type="caution">
    <text evidence="6">The sequence shown here is derived from an EMBL/GenBank/DDBJ whole genome shotgun (WGS) entry which is preliminary data.</text>
</comment>
<dbReference type="RefSeq" id="WP_377852354.1">
    <property type="nucleotide sequence ID" value="NZ_JBHLZU010000011.1"/>
</dbReference>
<evidence type="ECO:0000256" key="3">
    <source>
        <dbReference type="ARBA" id="ARBA00023315"/>
    </source>
</evidence>
<feature type="domain" description="N-acetyltransferase" evidence="5">
    <location>
        <begin position="7"/>
        <end position="148"/>
    </location>
</feature>
<dbReference type="InterPro" id="IPR000182">
    <property type="entry name" value="GNAT_dom"/>
</dbReference>
<feature type="binding site" evidence="4">
    <location>
        <position position="222"/>
    </location>
    <ligand>
        <name>1D-myo-inositol 2-(L-cysteinylamino)-2-deoxy-alpha-D-glucopyranoside</name>
        <dbReference type="ChEBI" id="CHEBI:58887"/>
    </ligand>
</feature>
<dbReference type="Gene3D" id="3.40.630.30">
    <property type="match status" value="1"/>
</dbReference>